<dbReference type="PANTHER" id="PTHR15263:SF1">
    <property type="entry name" value="NF-KAPPA-B INHIBITOR-LIKE PROTEIN 1"/>
    <property type="match status" value="1"/>
</dbReference>
<reference evidence="7 9" key="1">
    <citation type="submission" date="2020-01" db="EMBL/GenBank/DDBJ databases">
        <authorList>
            <consortium name="DOE Joint Genome Institute"/>
            <person name="Haridas S."/>
            <person name="Albert R."/>
            <person name="Binder M."/>
            <person name="Bloem J."/>
            <person name="Labutti K."/>
            <person name="Salamov A."/>
            <person name="Andreopoulos B."/>
            <person name="Baker S.E."/>
            <person name="Barry K."/>
            <person name="Bills G."/>
            <person name="Bluhm B.H."/>
            <person name="Cannon C."/>
            <person name="Castanera R."/>
            <person name="Culley D.E."/>
            <person name="Daum C."/>
            <person name="Ezra D."/>
            <person name="Gonzalez J.B."/>
            <person name="Henrissat B."/>
            <person name="Kuo A."/>
            <person name="Liang C."/>
            <person name="Lipzen A."/>
            <person name="Lutzoni F."/>
            <person name="Magnuson J."/>
            <person name="Mondo S."/>
            <person name="Nolan M."/>
            <person name="Ohm R."/>
            <person name="Pangilinan J."/>
            <person name="Park H.-J."/>
            <person name="Ramirez L."/>
            <person name="Alfaro M."/>
            <person name="Sun H."/>
            <person name="Tritt A."/>
            <person name="Yoshinaga Y."/>
            <person name="Zwiers L.-H."/>
            <person name="Turgeon B.G."/>
            <person name="Goodwin S.B."/>
            <person name="Spatafora J.W."/>
            <person name="Crous P.W."/>
            <person name="Grigoriev I.V."/>
        </authorList>
    </citation>
    <scope>NUCLEOTIDE SEQUENCE</scope>
    <source>
        <strain evidence="7 9">CBS 781.70</strain>
    </source>
</reference>
<keyword evidence="8" id="KW-1185">Reference proteome</keyword>
<organism evidence="7">
    <name type="scientific">Eremomyces bilateralis CBS 781.70</name>
    <dbReference type="NCBI Taxonomy" id="1392243"/>
    <lineage>
        <taxon>Eukaryota</taxon>
        <taxon>Fungi</taxon>
        <taxon>Dikarya</taxon>
        <taxon>Ascomycota</taxon>
        <taxon>Pezizomycotina</taxon>
        <taxon>Dothideomycetes</taxon>
        <taxon>Dothideomycetes incertae sedis</taxon>
        <taxon>Eremomycetales</taxon>
        <taxon>Eremomycetaceae</taxon>
        <taxon>Eremomyces</taxon>
    </lineage>
</organism>
<dbReference type="AlphaFoldDB" id="A0A6G1FT03"/>
<evidence type="ECO:0000256" key="1">
    <source>
        <dbReference type="ARBA" id="ARBA00004123"/>
    </source>
</evidence>
<name>A0A6G1FT03_9PEZI</name>
<keyword evidence="5" id="KW-0539">Nucleus</keyword>
<dbReference type="GO" id="GO:0043124">
    <property type="term" value="P:negative regulation of canonical NF-kappaB signal transduction"/>
    <property type="evidence" value="ECO:0007669"/>
    <property type="project" value="InterPro"/>
</dbReference>
<evidence type="ECO:0000313" key="8">
    <source>
        <dbReference type="Proteomes" id="UP000504638"/>
    </source>
</evidence>
<evidence type="ECO:0000256" key="5">
    <source>
        <dbReference type="ARBA" id="ARBA00023242"/>
    </source>
</evidence>
<dbReference type="OrthoDB" id="412109at2759"/>
<dbReference type="PANTHER" id="PTHR15263">
    <property type="entry name" value="I-KAPPA-B-LIKE PROTEIN IKBL"/>
    <property type="match status" value="1"/>
</dbReference>
<feature type="region of interest" description="Disordered" evidence="6">
    <location>
        <begin position="166"/>
        <end position="215"/>
    </location>
</feature>
<evidence type="ECO:0000256" key="2">
    <source>
        <dbReference type="ARBA" id="ARBA00022553"/>
    </source>
</evidence>
<protein>
    <submittedName>
        <fullName evidence="7 9">Uncharacterized protein</fullName>
    </submittedName>
</protein>
<evidence type="ECO:0000313" key="9">
    <source>
        <dbReference type="RefSeq" id="XP_033530440.1"/>
    </source>
</evidence>
<keyword evidence="3" id="KW-0677">Repeat</keyword>
<feature type="compositionally biased region" description="Basic and acidic residues" evidence="6">
    <location>
        <begin position="31"/>
        <end position="40"/>
    </location>
</feature>
<dbReference type="EMBL" id="ML975179">
    <property type="protein sequence ID" value="KAF1808809.1"/>
    <property type="molecule type" value="Genomic_DNA"/>
</dbReference>
<feature type="region of interest" description="Disordered" evidence="6">
    <location>
        <begin position="1"/>
        <end position="93"/>
    </location>
</feature>
<keyword evidence="2" id="KW-0597">Phosphoprotein</keyword>
<dbReference type="GeneID" id="54420857"/>
<dbReference type="GO" id="GO:0005634">
    <property type="term" value="C:nucleus"/>
    <property type="evidence" value="ECO:0007669"/>
    <property type="project" value="UniProtKB-SubCell"/>
</dbReference>
<sequence>MAEVEAKVLTDDETTAPNPSKFRFKSKRKRDREESDDAHSSRRNRKRRRSDDEGWHHTSSWRHRRSKSPASRYTYHSPLHDDPSTYDDTYLPNARSDQYMDHDTAFRESLFDALADDEGAQYWEGVYGQPMHVYPNTYEGPQGELEQMTDEEYASYVRGKMWEKSHQHVVEEREKREKQKSERREREKGRRRMEEEHEEHEEFKRRVEESLRRGEERRSRKRWKGRWEEYVQAWERVAEEAKTAASASGTDAKPIELPWPIESGRRHDVSKEMVEEFFRRAPPEGSGLLALLKTERVRWHPDKVQQRMGSRIHASTLKSVTSVFQIVDSMWSALRDKKS</sequence>
<evidence type="ECO:0000256" key="4">
    <source>
        <dbReference type="ARBA" id="ARBA00023043"/>
    </source>
</evidence>
<proteinExistence type="predicted"/>
<comment type="subcellular location">
    <subcellularLocation>
        <location evidence="1">Nucleus</location>
    </subcellularLocation>
</comment>
<dbReference type="Proteomes" id="UP000504638">
    <property type="component" value="Unplaced"/>
</dbReference>
<accession>A0A6G1FT03</accession>
<evidence type="ECO:0000256" key="6">
    <source>
        <dbReference type="SAM" id="MobiDB-lite"/>
    </source>
</evidence>
<evidence type="ECO:0000256" key="3">
    <source>
        <dbReference type="ARBA" id="ARBA00022737"/>
    </source>
</evidence>
<reference evidence="9" key="2">
    <citation type="submission" date="2020-04" db="EMBL/GenBank/DDBJ databases">
        <authorList>
            <consortium name="NCBI Genome Project"/>
        </authorList>
    </citation>
    <scope>NUCLEOTIDE SEQUENCE</scope>
    <source>
        <strain evidence="9">CBS 781.70</strain>
    </source>
</reference>
<gene>
    <name evidence="7 9" type="ORF">P152DRAFT_462208</name>
</gene>
<dbReference type="RefSeq" id="XP_033530440.1">
    <property type="nucleotide sequence ID" value="XM_033680287.1"/>
</dbReference>
<reference evidence="9" key="3">
    <citation type="submission" date="2025-04" db="UniProtKB">
        <authorList>
            <consortium name="RefSeq"/>
        </authorList>
    </citation>
    <scope>IDENTIFICATION</scope>
    <source>
        <strain evidence="9">CBS 781.70</strain>
    </source>
</reference>
<dbReference type="InterPro" id="IPR038753">
    <property type="entry name" value="NFKBIL1"/>
</dbReference>
<feature type="compositionally biased region" description="Basic and acidic residues" evidence="6">
    <location>
        <begin position="1"/>
        <end position="10"/>
    </location>
</feature>
<evidence type="ECO:0000313" key="7">
    <source>
        <dbReference type="EMBL" id="KAF1808809.1"/>
    </source>
</evidence>
<keyword evidence="4" id="KW-0040">ANK repeat</keyword>